<accession>A0A0B7C4A1</accession>
<name>A0A0B7C4A1_9EUPU</name>
<dbReference type="AlphaFoldDB" id="A0A0B7C4A1"/>
<reference evidence="1" key="1">
    <citation type="submission" date="2014-12" db="EMBL/GenBank/DDBJ databases">
        <title>Insight into the proteome of Arion vulgaris.</title>
        <authorList>
            <person name="Aradska J."/>
            <person name="Bulat T."/>
            <person name="Smidak R."/>
            <person name="Sarate P."/>
            <person name="Gangsoo J."/>
            <person name="Sialana F."/>
            <person name="Bilban M."/>
            <person name="Lubec G."/>
        </authorList>
    </citation>
    <scope>NUCLEOTIDE SEQUENCE</scope>
    <source>
        <tissue evidence="1">Skin</tissue>
    </source>
</reference>
<sequence length="54" mass="6460">NVMWWVQTPRDYIGHGGGRQYDFKNVCAMSQQRYQIFMLNICVVSHNNIQKVVW</sequence>
<feature type="non-terminal residue" evidence="1">
    <location>
        <position position="1"/>
    </location>
</feature>
<proteinExistence type="predicted"/>
<protein>
    <submittedName>
        <fullName evidence="1">Uncharacterized protein</fullName>
    </submittedName>
</protein>
<gene>
    <name evidence="1" type="primary">ORF222643</name>
</gene>
<organism evidence="1">
    <name type="scientific">Arion vulgaris</name>
    <dbReference type="NCBI Taxonomy" id="1028688"/>
    <lineage>
        <taxon>Eukaryota</taxon>
        <taxon>Metazoa</taxon>
        <taxon>Spiralia</taxon>
        <taxon>Lophotrochozoa</taxon>
        <taxon>Mollusca</taxon>
        <taxon>Gastropoda</taxon>
        <taxon>Heterobranchia</taxon>
        <taxon>Euthyneura</taxon>
        <taxon>Panpulmonata</taxon>
        <taxon>Eupulmonata</taxon>
        <taxon>Stylommatophora</taxon>
        <taxon>Helicina</taxon>
        <taxon>Arionoidea</taxon>
        <taxon>Arionidae</taxon>
        <taxon>Arion</taxon>
    </lineage>
</organism>
<evidence type="ECO:0000313" key="1">
    <source>
        <dbReference type="EMBL" id="CEL00007.1"/>
    </source>
</evidence>
<dbReference type="EMBL" id="HACG01053136">
    <property type="protein sequence ID" value="CEL00007.1"/>
    <property type="molecule type" value="Transcribed_RNA"/>
</dbReference>